<reference evidence="2 3" key="1">
    <citation type="submission" date="2020-07" db="EMBL/GenBank/DDBJ databases">
        <title>Roseicoccus Jingziensis gen. nov., sp. nov., isolated from coastal seawater.</title>
        <authorList>
            <person name="Feng X."/>
        </authorList>
    </citation>
    <scope>NUCLEOTIDE SEQUENCE [LARGE SCALE GENOMIC DNA]</scope>
    <source>
        <strain evidence="2 3">N1E253</strain>
    </source>
</reference>
<dbReference type="SUPFAM" id="SSF53335">
    <property type="entry name" value="S-adenosyl-L-methionine-dependent methyltransferases"/>
    <property type="match status" value="1"/>
</dbReference>
<dbReference type="AlphaFoldDB" id="A0A851GTB8"/>
<organism evidence="2 3">
    <name type="scientific">Oceaniferula marina</name>
    <dbReference type="NCBI Taxonomy" id="2748318"/>
    <lineage>
        <taxon>Bacteria</taxon>
        <taxon>Pseudomonadati</taxon>
        <taxon>Verrucomicrobiota</taxon>
        <taxon>Verrucomicrobiia</taxon>
        <taxon>Verrucomicrobiales</taxon>
        <taxon>Verrucomicrobiaceae</taxon>
        <taxon>Oceaniferula</taxon>
    </lineage>
</organism>
<proteinExistence type="predicted"/>
<dbReference type="RefSeq" id="WP_178934701.1">
    <property type="nucleotide sequence ID" value="NZ_JACBAZ010000013.1"/>
</dbReference>
<dbReference type="InterPro" id="IPR029063">
    <property type="entry name" value="SAM-dependent_MTases_sf"/>
</dbReference>
<comment type="caution">
    <text evidence="2">The sequence shown here is derived from an EMBL/GenBank/DDBJ whole genome shotgun (WGS) entry which is preliminary data.</text>
</comment>
<name>A0A851GTB8_9BACT</name>
<protein>
    <submittedName>
        <fullName evidence="2">Spermidine synthase</fullName>
    </submittedName>
</protein>
<evidence type="ECO:0000313" key="2">
    <source>
        <dbReference type="EMBL" id="NWK57524.1"/>
    </source>
</evidence>
<dbReference type="PANTHER" id="PTHR43317:SF3">
    <property type="entry name" value="BLR2883 PROTEIN"/>
    <property type="match status" value="1"/>
</dbReference>
<dbReference type="Gene3D" id="3.40.50.150">
    <property type="entry name" value="Vaccinia Virus protein VP39"/>
    <property type="match status" value="1"/>
</dbReference>
<gene>
    <name evidence="2" type="ORF">HW115_18040</name>
</gene>
<dbReference type="GO" id="GO:0006596">
    <property type="term" value="P:polyamine biosynthetic process"/>
    <property type="evidence" value="ECO:0007669"/>
    <property type="project" value="UniProtKB-KW"/>
</dbReference>
<dbReference type="Proteomes" id="UP000557872">
    <property type="component" value="Unassembled WGS sequence"/>
</dbReference>
<keyword evidence="3" id="KW-1185">Reference proteome</keyword>
<evidence type="ECO:0000313" key="3">
    <source>
        <dbReference type="Proteomes" id="UP000557872"/>
    </source>
</evidence>
<sequence length="227" mass="25100">MKPYKHIAKTTTPEGESLELIEHDGTFMICSQGEQLMTSFSHGSEETLAELACSPFAPVKQPKFLIGGLGMGYTLAAASRTIHKQRARFVVAELTSAIVDWNRTHLSSLNPGLLDDPRIDIQIKPVQKLIRQAHAEYHAILLDVDNGPSAFHGKNNDSLYTLKGLREIQHALKGGGLLAVWSARSDKAFTRTLRKAGFDAHEHAVAAAHKGSKRRTHTIWIARKKSY</sequence>
<dbReference type="PANTHER" id="PTHR43317">
    <property type="entry name" value="THERMOSPERMINE SYNTHASE ACAULIS5"/>
    <property type="match status" value="1"/>
</dbReference>
<dbReference type="EMBL" id="JACBAZ010000013">
    <property type="protein sequence ID" value="NWK57524.1"/>
    <property type="molecule type" value="Genomic_DNA"/>
</dbReference>
<keyword evidence="1" id="KW-0620">Polyamine biosynthesis</keyword>
<accession>A0A851GTB8</accession>
<evidence type="ECO:0000256" key="1">
    <source>
        <dbReference type="ARBA" id="ARBA00023115"/>
    </source>
</evidence>